<dbReference type="EMBL" id="CP003274">
    <property type="protein sequence ID" value="AFL76862.1"/>
    <property type="molecule type" value="Genomic_DNA"/>
</dbReference>
<dbReference type="AlphaFoldDB" id="I3YIP4"/>
<protein>
    <submittedName>
        <fullName evidence="1">Uncharacterized protein</fullName>
    </submittedName>
</protein>
<proteinExistence type="predicted"/>
<accession>I3YIP4</accession>
<reference evidence="2" key="1">
    <citation type="journal article" date="2013" name="Stand. Genomic Sci.">
        <title>Complete genome sequence of the bile-resistant pigment-producing anaerobe Alistipes finegoldii type strain (AHN2437(T)).</title>
        <authorList>
            <person name="Mavromatis K."/>
            <person name="Stackebrandt E."/>
            <person name="Munk C."/>
            <person name="Lapidus A."/>
            <person name="Nolan M."/>
            <person name="Lucas S."/>
            <person name="Hammon N."/>
            <person name="Deshpande S."/>
            <person name="Cheng J.F."/>
            <person name="Tapia R."/>
            <person name="Goodwin L.A."/>
            <person name="Pitluck S."/>
            <person name="Liolios K."/>
            <person name="Pagani I."/>
            <person name="Ivanova N."/>
            <person name="Mikhailova N."/>
            <person name="Huntemann M."/>
            <person name="Pati A."/>
            <person name="Chen A."/>
            <person name="Palaniappan K."/>
            <person name="Land M."/>
            <person name="Hauser L."/>
            <person name="Rohde M."/>
            <person name="Gronow S."/>
            <person name="Goker M."/>
            <person name="Detter J.C."/>
            <person name="Bristow J."/>
            <person name="Eisen J.A."/>
            <person name="Markowitz V."/>
            <person name="Hugenholtz P."/>
            <person name="Kyrpides N.C."/>
            <person name="Klenk H.P."/>
            <person name="Woyke T."/>
        </authorList>
    </citation>
    <scope>NUCLEOTIDE SEQUENCE</scope>
    <source>
        <strain evidence="2">DSM 17242 / JCM 16770 / AHN 2437 / CCUG 46020 / CIP 107999</strain>
    </source>
</reference>
<gene>
    <name evidence="1" type="ordered locus">Alfi_0468</name>
</gene>
<name>I3YIP4_ALIFI</name>
<organism evidence="1 2">
    <name type="scientific">Alistipes finegoldii (strain DSM 17242 / JCM 16770 / CCUG 46020 / CIP 107999 / KCTC 15236 / AHN 2437)</name>
    <dbReference type="NCBI Taxonomy" id="679935"/>
    <lineage>
        <taxon>Bacteria</taxon>
        <taxon>Pseudomonadati</taxon>
        <taxon>Bacteroidota</taxon>
        <taxon>Bacteroidia</taxon>
        <taxon>Bacteroidales</taxon>
        <taxon>Rikenellaceae</taxon>
        <taxon>Alistipes</taxon>
    </lineage>
</organism>
<dbReference type="STRING" id="679935.Alfi_0468"/>
<sequence length="83" mass="9361">MKAIKIDNQHGIGLILGRTTTTIIDCHGMRKGDDEIILYVSDVSDYDTDFIQSDCAMLHFSPAQAKRLARKLLRLAKQQEKQA</sequence>
<dbReference type="HOGENOM" id="CLU_2535168_0_0_10"/>
<evidence type="ECO:0000313" key="1">
    <source>
        <dbReference type="EMBL" id="AFL76862.1"/>
    </source>
</evidence>
<dbReference type="PATRIC" id="fig|679935.3.peg.443"/>
<evidence type="ECO:0000313" key="2">
    <source>
        <dbReference type="Proteomes" id="UP000006052"/>
    </source>
</evidence>
<dbReference type="Proteomes" id="UP000006052">
    <property type="component" value="Chromosome"/>
</dbReference>
<dbReference type="KEGG" id="afd:Alfi_0468"/>
<dbReference type="RefSeq" id="WP_014774626.1">
    <property type="nucleotide sequence ID" value="NC_018011.1"/>
</dbReference>